<dbReference type="AlphaFoldDB" id="A0A6L3YJW0"/>
<accession>A0A6L3YJW0</accession>
<comment type="caution">
    <text evidence="1">The sequence shown here is derived from an EMBL/GenBank/DDBJ whole genome shotgun (WGS) entry which is preliminary data.</text>
</comment>
<organism evidence="1 2">
    <name type="scientific">Brucella tritici</name>
    <dbReference type="NCBI Taxonomy" id="94626"/>
    <lineage>
        <taxon>Bacteria</taxon>
        <taxon>Pseudomonadati</taxon>
        <taxon>Pseudomonadota</taxon>
        <taxon>Alphaproteobacteria</taxon>
        <taxon>Hyphomicrobiales</taxon>
        <taxon>Brucellaceae</taxon>
        <taxon>Brucella/Ochrobactrum group</taxon>
        <taxon>Brucella</taxon>
    </lineage>
</organism>
<protein>
    <submittedName>
        <fullName evidence="1">Uncharacterized protein</fullName>
    </submittedName>
</protein>
<gene>
    <name evidence="1" type="ORF">F9L08_15585</name>
</gene>
<evidence type="ECO:0000313" key="2">
    <source>
        <dbReference type="Proteomes" id="UP000481643"/>
    </source>
</evidence>
<evidence type="ECO:0000313" key="1">
    <source>
        <dbReference type="EMBL" id="KAB2683277.1"/>
    </source>
</evidence>
<proteinExistence type="predicted"/>
<name>A0A6L3YJW0_9HYPH</name>
<dbReference type="Proteomes" id="UP000481643">
    <property type="component" value="Unassembled WGS sequence"/>
</dbReference>
<dbReference type="EMBL" id="WBVX01000016">
    <property type="protein sequence ID" value="KAB2683277.1"/>
    <property type="molecule type" value="Genomic_DNA"/>
</dbReference>
<reference evidence="1 2" key="1">
    <citation type="submission" date="2019-09" db="EMBL/GenBank/DDBJ databases">
        <title>Taxonomic organization of the family Brucellaceae based on a phylogenomic approach.</title>
        <authorList>
            <person name="Leclercq S."/>
            <person name="Cloeckaert A."/>
            <person name="Zygmunt M.S."/>
        </authorList>
    </citation>
    <scope>NUCLEOTIDE SEQUENCE [LARGE SCALE GENOMIC DNA]</scope>
    <source>
        <strain evidence="1 2">WS1830</strain>
    </source>
</reference>
<sequence length="135" mass="13929">MTMVPTSHPSHYRPYITEALATDGGYLSIGRGGFCLHFGEGAILSGYDIETIKAECIAAGLPVIDSLGVAFERVVDIAVAGPMVAVGRASDSPPWGALSHAPLHEVASAYAAAGAEVWNMPDVAVSATNSGEESR</sequence>